<organism evidence="2 3">
    <name type="scientific">Desulfomicrobium macestii</name>
    <dbReference type="NCBI Taxonomy" id="90731"/>
    <lineage>
        <taxon>Bacteria</taxon>
        <taxon>Pseudomonadati</taxon>
        <taxon>Thermodesulfobacteriota</taxon>
        <taxon>Desulfovibrionia</taxon>
        <taxon>Desulfovibrionales</taxon>
        <taxon>Desulfomicrobiaceae</taxon>
        <taxon>Desulfomicrobium</taxon>
    </lineage>
</organism>
<accession>A0ABR9H8T2</accession>
<gene>
    <name evidence="2" type="ORF">H4684_003793</name>
</gene>
<name>A0ABR9H8T2_9BACT</name>
<sequence length="76" mass="7603">MSAPKASGCKGGRTSVKDTMADLGSPDRAGTGPCESSADGSGARRTWTRQTLNAPLPASSLTRSYAGESTSPGASK</sequence>
<protein>
    <submittedName>
        <fullName evidence="2">Uncharacterized protein</fullName>
    </submittedName>
</protein>
<comment type="caution">
    <text evidence="2">The sequence shown here is derived from an EMBL/GenBank/DDBJ whole genome shotgun (WGS) entry which is preliminary data.</text>
</comment>
<evidence type="ECO:0000313" key="2">
    <source>
        <dbReference type="EMBL" id="MBE1427105.1"/>
    </source>
</evidence>
<dbReference type="RefSeq" id="WP_192624894.1">
    <property type="nucleotide sequence ID" value="NZ_JADBGG010000045.1"/>
</dbReference>
<feature type="compositionally biased region" description="Polar residues" evidence="1">
    <location>
        <begin position="48"/>
        <end position="76"/>
    </location>
</feature>
<evidence type="ECO:0000256" key="1">
    <source>
        <dbReference type="SAM" id="MobiDB-lite"/>
    </source>
</evidence>
<proteinExistence type="predicted"/>
<feature type="region of interest" description="Disordered" evidence="1">
    <location>
        <begin position="1"/>
        <end position="76"/>
    </location>
</feature>
<reference evidence="2 3" key="1">
    <citation type="submission" date="2020-10" db="EMBL/GenBank/DDBJ databases">
        <title>Genomic Encyclopedia of Type Strains, Phase IV (KMG-IV): sequencing the most valuable type-strain genomes for metagenomic binning, comparative biology and taxonomic classification.</title>
        <authorList>
            <person name="Goeker M."/>
        </authorList>
    </citation>
    <scope>NUCLEOTIDE SEQUENCE [LARGE SCALE GENOMIC DNA]</scope>
    <source>
        <strain evidence="2 3">DSM 4194</strain>
    </source>
</reference>
<dbReference type="EMBL" id="JADBGG010000045">
    <property type="protein sequence ID" value="MBE1427105.1"/>
    <property type="molecule type" value="Genomic_DNA"/>
</dbReference>
<evidence type="ECO:0000313" key="3">
    <source>
        <dbReference type="Proteomes" id="UP000639010"/>
    </source>
</evidence>
<dbReference type="Proteomes" id="UP000639010">
    <property type="component" value="Unassembled WGS sequence"/>
</dbReference>
<keyword evidence="3" id="KW-1185">Reference proteome</keyword>